<dbReference type="InterPro" id="IPR015943">
    <property type="entry name" value="WD40/YVTN_repeat-like_dom_sf"/>
</dbReference>
<dbReference type="PROSITE" id="PS51257">
    <property type="entry name" value="PROKAR_LIPOPROTEIN"/>
    <property type="match status" value="1"/>
</dbReference>
<sequence length="549" mass="59283">MLPTRPAWALVLAYSIALSGCDDDPQPTPTADAGTEGAWDGGYTVLEEHGDYTEDPGVLAPCSFLPAVGTTPDTCPEPSQFDLSACNRASLGSLPRDGKYRLLVRQEIPLEDGGSRGSAFTTAITLRSDGGPDTLADTLITSKVQEGGDFRLYTETLQADGGSNRHLFLGCQVTAPDRFTGCWGRCVNGRVRARATFDAYRMTWPNGNGEPESSGGLDLVSESYVAQGLPVDIYVAKEHAYVVSIHFASRPGKAGGLTVFDVKDRKHPVLKKVISLPADNYWNGVWAKGDALYVASESTGIVVFDISDPGNPAFVRSVPSGAAPLNIHTVLVDGDRLYGMAPSPEGSTFVFDVSRPLEPVLSQKIHFPPTASYDGPHDAFAYGGRLYINHTSAGYYVADVSNLEDVKLLGSYAYANSFSHHNAVGTFAGRTIAFEGAEGPGTHLRVLDVTDPAHIVKIGEYKKRPVTSIHNMLLVGSRLYIAWYHEGVRVLDVSNPTRPHEVAHFNTFRETDPERSDDTYEGAMGIRVPGDGYVYAVDTSRGLMIFKQP</sequence>
<dbReference type="Gene3D" id="2.130.10.10">
    <property type="entry name" value="YVTN repeat-like/Quinoprotein amine dehydrogenase"/>
    <property type="match status" value="1"/>
</dbReference>
<proteinExistence type="predicted"/>
<evidence type="ECO:0000313" key="2">
    <source>
        <dbReference type="Proteomes" id="UP000662747"/>
    </source>
</evidence>
<dbReference type="Proteomes" id="UP000662747">
    <property type="component" value="Chromosome"/>
</dbReference>
<organism evidence="1 2">
    <name type="scientific">Pyxidicoccus parkwayensis</name>
    <dbReference type="NCBI Taxonomy" id="2813578"/>
    <lineage>
        <taxon>Bacteria</taxon>
        <taxon>Pseudomonadati</taxon>
        <taxon>Myxococcota</taxon>
        <taxon>Myxococcia</taxon>
        <taxon>Myxococcales</taxon>
        <taxon>Cystobacterineae</taxon>
        <taxon>Myxococcaceae</taxon>
        <taxon>Pyxidicoccus</taxon>
    </lineage>
</organism>
<dbReference type="RefSeq" id="WP_206723218.1">
    <property type="nucleotide sequence ID" value="NZ_CP071090.1"/>
</dbReference>
<gene>
    <name evidence="1" type="ORF">JY651_41810</name>
</gene>
<dbReference type="InterPro" id="IPR013211">
    <property type="entry name" value="LVIVD"/>
</dbReference>
<dbReference type="EMBL" id="CP071090">
    <property type="protein sequence ID" value="QSQ21641.1"/>
    <property type="molecule type" value="Genomic_DNA"/>
</dbReference>
<dbReference type="Pfam" id="PF08309">
    <property type="entry name" value="LVIVD"/>
    <property type="match status" value="2"/>
</dbReference>
<accession>A0ABX7NRX3</accession>
<reference evidence="1 2" key="1">
    <citation type="submission" date="2021-02" db="EMBL/GenBank/DDBJ databases">
        <title>De Novo genome assembly of isolated myxobacteria.</title>
        <authorList>
            <person name="Stevens D.C."/>
        </authorList>
    </citation>
    <scope>NUCLEOTIDE SEQUENCE [LARGE SCALE GENOMIC DNA]</scope>
    <source>
        <strain evidence="2">SCPEA02</strain>
    </source>
</reference>
<dbReference type="SUPFAM" id="SSF82171">
    <property type="entry name" value="DPP6 N-terminal domain-like"/>
    <property type="match status" value="1"/>
</dbReference>
<keyword evidence="2" id="KW-1185">Reference proteome</keyword>
<evidence type="ECO:0008006" key="3">
    <source>
        <dbReference type="Google" id="ProtNLM"/>
    </source>
</evidence>
<evidence type="ECO:0000313" key="1">
    <source>
        <dbReference type="EMBL" id="QSQ21641.1"/>
    </source>
</evidence>
<name>A0ABX7NRX3_9BACT</name>
<protein>
    <recommendedName>
        <fullName evidence="3">Lipoprotein</fullName>
    </recommendedName>
</protein>